<proteinExistence type="predicted"/>
<keyword evidence="5 7" id="KW-0067">ATP-binding</keyword>
<dbReference type="PANTHER" id="PTHR45772:SF7">
    <property type="entry name" value="AMINO ACID ABC TRANSPORTER ATP-BINDING PROTEIN"/>
    <property type="match status" value="1"/>
</dbReference>
<evidence type="ECO:0000313" key="7">
    <source>
        <dbReference type="EMBL" id="QBR03561.1"/>
    </source>
</evidence>
<dbReference type="InterPro" id="IPR003593">
    <property type="entry name" value="AAA+_ATPase"/>
</dbReference>
<dbReference type="Pfam" id="PF12399">
    <property type="entry name" value="BCA_ABC_TP_C"/>
    <property type="match status" value="1"/>
</dbReference>
<gene>
    <name evidence="7" type="ORF">E1956_41315</name>
</gene>
<dbReference type="GO" id="GO:0042941">
    <property type="term" value="P:D-alanine transmembrane transport"/>
    <property type="evidence" value="ECO:0007669"/>
    <property type="project" value="TreeGrafter"/>
</dbReference>
<dbReference type="CDD" id="cd03219">
    <property type="entry name" value="ABC_Mj1267_LivG_branched"/>
    <property type="match status" value="1"/>
</dbReference>
<keyword evidence="3" id="KW-0997">Cell inner membrane</keyword>
<dbReference type="InterPro" id="IPR051120">
    <property type="entry name" value="ABC_AA/LPS_Transport"/>
</dbReference>
<dbReference type="RefSeq" id="WP_134759097.1">
    <property type="nucleotide sequence ID" value="NZ_CP038151.1"/>
</dbReference>
<dbReference type="GO" id="GO:0015192">
    <property type="term" value="F:L-phenylalanine transmembrane transporter activity"/>
    <property type="evidence" value="ECO:0007669"/>
    <property type="project" value="TreeGrafter"/>
</dbReference>
<sequence>MQQAESKAELQLQDVSIRFGGITAVSGVSLTLGTHDVVGLVGPNGAGKTTLFNAVSGLVRPTSGSIRFEGVDLLKTPLYRRARLGIGRTFQVPQPMHELTVRENLLVAQRFGAGRVDEARIDEILDFLGLAGKAQRDAATELALTELKALEVAKALATGPRLLLLDEVLGGLETATKRRFMKTLIDVHERYNVGILIIEHDIETVMNLCRRVAVLNFGKLIADGPPAEVFRDPEVVRSYTGEAAHA</sequence>
<evidence type="ECO:0000256" key="4">
    <source>
        <dbReference type="ARBA" id="ARBA00022741"/>
    </source>
</evidence>
<dbReference type="PROSITE" id="PS50893">
    <property type="entry name" value="ABC_TRANSPORTER_2"/>
    <property type="match status" value="1"/>
</dbReference>
<dbReference type="Proteomes" id="UP000295727">
    <property type="component" value="Chromosome 4"/>
</dbReference>
<protein>
    <submittedName>
        <fullName evidence="7">ABC transporter ATP-binding protein</fullName>
    </submittedName>
</protein>
<accession>A0A4P7D455</accession>
<dbReference type="SUPFAM" id="SSF52540">
    <property type="entry name" value="P-loop containing nucleoside triphosphate hydrolases"/>
    <property type="match status" value="1"/>
</dbReference>
<dbReference type="Pfam" id="PF00005">
    <property type="entry name" value="ABC_tran"/>
    <property type="match status" value="1"/>
</dbReference>
<keyword evidence="8" id="KW-1185">Reference proteome</keyword>
<dbReference type="AlphaFoldDB" id="A0A4P7D455"/>
<dbReference type="Gene3D" id="3.40.50.300">
    <property type="entry name" value="P-loop containing nucleotide triphosphate hydrolases"/>
    <property type="match status" value="1"/>
</dbReference>
<evidence type="ECO:0000256" key="5">
    <source>
        <dbReference type="ARBA" id="ARBA00022840"/>
    </source>
</evidence>
<dbReference type="GO" id="GO:1903805">
    <property type="term" value="P:L-valine import across plasma membrane"/>
    <property type="evidence" value="ECO:0007669"/>
    <property type="project" value="TreeGrafter"/>
</dbReference>
<dbReference type="GO" id="GO:0005524">
    <property type="term" value="F:ATP binding"/>
    <property type="evidence" value="ECO:0007669"/>
    <property type="project" value="UniProtKB-KW"/>
</dbReference>
<dbReference type="OrthoDB" id="5290247at2"/>
<dbReference type="GO" id="GO:0005886">
    <property type="term" value="C:plasma membrane"/>
    <property type="evidence" value="ECO:0007669"/>
    <property type="project" value="TreeGrafter"/>
</dbReference>
<dbReference type="InterPro" id="IPR032823">
    <property type="entry name" value="BCA_ABC_TP_C"/>
</dbReference>
<dbReference type="PANTHER" id="PTHR45772">
    <property type="entry name" value="CONSERVED COMPONENT OF ABC TRANSPORTER FOR NATURAL AMINO ACIDS-RELATED"/>
    <property type="match status" value="1"/>
</dbReference>
<keyword evidence="4" id="KW-0547">Nucleotide-binding</keyword>
<dbReference type="InterPro" id="IPR003439">
    <property type="entry name" value="ABC_transporter-like_ATP-bd"/>
</dbReference>
<dbReference type="SMART" id="SM00382">
    <property type="entry name" value="AAA"/>
    <property type="match status" value="1"/>
</dbReference>
<dbReference type="GO" id="GO:0016887">
    <property type="term" value="F:ATP hydrolysis activity"/>
    <property type="evidence" value="ECO:0007669"/>
    <property type="project" value="InterPro"/>
</dbReference>
<feature type="domain" description="ABC transporter" evidence="6">
    <location>
        <begin position="10"/>
        <end position="242"/>
    </location>
</feature>
<organism evidence="7 8">
    <name type="scientific">Paraburkholderia pallida</name>
    <dbReference type="NCBI Taxonomy" id="2547399"/>
    <lineage>
        <taxon>Bacteria</taxon>
        <taxon>Pseudomonadati</taxon>
        <taxon>Pseudomonadota</taxon>
        <taxon>Betaproteobacteria</taxon>
        <taxon>Burkholderiales</taxon>
        <taxon>Burkholderiaceae</taxon>
        <taxon>Paraburkholderia</taxon>
    </lineage>
</organism>
<keyword evidence="1" id="KW-0813">Transport</keyword>
<evidence type="ECO:0000256" key="3">
    <source>
        <dbReference type="ARBA" id="ARBA00022519"/>
    </source>
</evidence>
<evidence type="ECO:0000259" key="6">
    <source>
        <dbReference type="PROSITE" id="PS50893"/>
    </source>
</evidence>
<dbReference type="GO" id="GO:0015808">
    <property type="term" value="P:L-alanine transport"/>
    <property type="evidence" value="ECO:0007669"/>
    <property type="project" value="TreeGrafter"/>
</dbReference>
<dbReference type="GO" id="GO:1903806">
    <property type="term" value="P:L-isoleucine import across plasma membrane"/>
    <property type="evidence" value="ECO:0007669"/>
    <property type="project" value="TreeGrafter"/>
</dbReference>
<reference evidence="7 8" key="1">
    <citation type="submission" date="2019-03" db="EMBL/GenBank/DDBJ databases">
        <title>Paraburkholderia sp. 7MH5, isolated from subtropical forest soil.</title>
        <authorList>
            <person name="Gao Z.-H."/>
            <person name="Qiu L.-H."/>
        </authorList>
    </citation>
    <scope>NUCLEOTIDE SEQUENCE [LARGE SCALE GENOMIC DNA]</scope>
    <source>
        <strain evidence="7 8">7MH5</strain>
    </source>
</reference>
<name>A0A4P7D455_9BURK</name>
<evidence type="ECO:0000256" key="1">
    <source>
        <dbReference type="ARBA" id="ARBA00022448"/>
    </source>
</evidence>
<keyword evidence="2" id="KW-1003">Cell membrane</keyword>
<dbReference type="EMBL" id="CP038151">
    <property type="protein sequence ID" value="QBR03561.1"/>
    <property type="molecule type" value="Genomic_DNA"/>
</dbReference>
<keyword evidence="3" id="KW-0472">Membrane</keyword>
<dbReference type="InterPro" id="IPR027417">
    <property type="entry name" value="P-loop_NTPase"/>
</dbReference>
<dbReference type="GO" id="GO:0015188">
    <property type="term" value="F:L-isoleucine transmembrane transporter activity"/>
    <property type="evidence" value="ECO:0007669"/>
    <property type="project" value="TreeGrafter"/>
</dbReference>
<dbReference type="KEGG" id="ppai:E1956_41315"/>
<evidence type="ECO:0000256" key="2">
    <source>
        <dbReference type="ARBA" id="ARBA00022475"/>
    </source>
</evidence>
<dbReference type="GO" id="GO:0005304">
    <property type="term" value="F:L-valine transmembrane transporter activity"/>
    <property type="evidence" value="ECO:0007669"/>
    <property type="project" value="TreeGrafter"/>
</dbReference>
<evidence type="ECO:0000313" key="8">
    <source>
        <dbReference type="Proteomes" id="UP000295727"/>
    </source>
</evidence>